<feature type="coiled-coil region" evidence="1">
    <location>
        <begin position="1302"/>
        <end position="1329"/>
    </location>
</feature>
<organism evidence="3 4">
    <name type="scientific">Malassezia brasiliensis</name>
    <dbReference type="NCBI Taxonomy" id="1821822"/>
    <lineage>
        <taxon>Eukaryota</taxon>
        <taxon>Fungi</taxon>
        <taxon>Dikarya</taxon>
        <taxon>Basidiomycota</taxon>
        <taxon>Ustilaginomycotina</taxon>
        <taxon>Malasseziomycetes</taxon>
        <taxon>Malasseziales</taxon>
        <taxon>Malasseziaceae</taxon>
        <taxon>Malassezia</taxon>
    </lineage>
</organism>
<accession>A0AAF0ITN5</accession>
<evidence type="ECO:0000256" key="2">
    <source>
        <dbReference type="SAM" id="MobiDB-lite"/>
    </source>
</evidence>
<feature type="region of interest" description="Disordered" evidence="2">
    <location>
        <begin position="1"/>
        <end position="152"/>
    </location>
</feature>
<keyword evidence="4" id="KW-1185">Reference proteome</keyword>
<evidence type="ECO:0000313" key="3">
    <source>
        <dbReference type="EMBL" id="WFC96078.1"/>
    </source>
</evidence>
<feature type="region of interest" description="Disordered" evidence="2">
    <location>
        <begin position="1257"/>
        <end position="1302"/>
    </location>
</feature>
<feature type="compositionally biased region" description="Pro residues" evidence="2">
    <location>
        <begin position="96"/>
        <end position="112"/>
    </location>
</feature>
<sequence length="1463" mass="151787">MPPAASGWIRAQATPRAGPSTRPSHSDGTERRRDGAGAQRDMRTTPTLPLRPRLSTPRAARSDARAASSTDAGAHASATACHRGPPSDAQDTPSGGPTPPRMSPSDAPPTPTFPWQQGWSERLPRYRELAKMTPAPAGPATPQCSARLQRKRDPFADVEQVWRDAVDTPSMPRTKRVRPLSTQTTLESFLLAAPRADEGGATSLPSSPASSTSSVPGEEPDELAPAARRWLGLDHVRDGAVGRAGVVPVAFVELFTALVQIADDVAAPLLLELVALDARLDRTRQALARGLALGHDRASPDRAGGSTDAAFLAERGKSCGGADRRAPGSPMGRDAAHAARPPQPMSTARSDGTGAATPIILLRSEEPLPQFCVPLPLPPPDTDTSALRLAALRILTGGTMAEATQPLTYSEQLKQVTIQGWRLNMLELVQVQGGSAGPEDDEVALGLLLTDEHTCGALEHGDEIVVRLARGHTLADLQLPPLPADYDFAAAAQHPHSAAAPTTYTIARPTEPSSHSSSVQAHPTTNFHAYSYPDYRNGYRVVVAQGVHNGVGYRGTPAAAPRTVPAAPDASRAVQTHQLAALMSMARANSAAGDEARARLAALGVAPPKPARARAEKPRKKAALPGTALVIGPGVQGVAGERVSGTPNAMRVPQAPAPGGAPPVVTTAALAPETALPPAPAPEAARRAARTGMPPVPQAPAPLHRAARTRPPPLQTSGAALRSPGASGPTSPLYHSLGGDLRSLSAPRAKKKVPKSRGAQAMHLLRAVRGPTSPRTARLFAPLYAQGSLAGGAPQRTITGRASPRHATRGEQRTPSAPVRAVRNDAPTAALPVRRAVTQPPAATGGAGEADAPADGAAAAPKQRHLSTGEAMRLLFSQGLTEARDQGAPSESTKAAMAQSTLPKTGHGARKSRHLFSFGSRKTKDTVVDHAAETDADAVPEPAPPAAYTPPLPPTPAQGQCPAPAAGTPEGSAALPASAPAARPQGSVFQEHVGALPPAALARKKTFPAAHAEGPGLARAATVAAGVPPGTRAPRAPSSAPVTPARAGSWGTVHPGAAPAISMAGMPLHTRTASDVSGALVAARGPSSPVAARVPAPPVATEPVREAPATELVREAPVAQPLPAYLQHTTLAELGAPVRAPAAQPAADTPPTALAAPDAQPNTVLHTQPAPAAVPADALPPAREGPHGEAGLAAGVEDLHLDKALPHQPRTKDDWGERLREAVSAPIDLSASHAPAKHEHGEPLGERLLEAVSAQVDLSDEPSTHGAAARADSPEPAGAGAPGAKDAAAADADGAEPAEPALSRAELRYLEVQRELAEERARQDRAERHRIERLVRRQNGARRADVPPSAEEVAQAEYERFREAERLAQVEAEAKLAHAQREALEQRVLEDRRAELAAEQAARAQEARYLAAEQAAQAEFAAEQARLVERREQLAAEQARLAAEQRALEAQWAAHQRRLADGA</sequence>
<feature type="region of interest" description="Disordered" evidence="2">
    <location>
        <begin position="1140"/>
        <end position="1166"/>
    </location>
</feature>
<feature type="region of interest" description="Disordered" evidence="2">
    <location>
        <begin position="317"/>
        <end position="353"/>
    </location>
</feature>
<reference evidence="3" key="1">
    <citation type="submission" date="2023-03" db="EMBL/GenBank/DDBJ databases">
        <title>Mating type loci evolution in Malassezia.</title>
        <authorList>
            <person name="Coelho M.A."/>
        </authorList>
    </citation>
    <scope>NUCLEOTIDE SEQUENCE</scope>
    <source>
        <strain evidence="3">CBS 14135</strain>
    </source>
</reference>
<evidence type="ECO:0000256" key="1">
    <source>
        <dbReference type="SAM" id="Coils"/>
    </source>
</evidence>
<feature type="region of interest" description="Disordered" evidence="2">
    <location>
        <begin position="643"/>
        <end position="773"/>
    </location>
</feature>
<gene>
    <name evidence="3" type="ORF">MBRA1_002734</name>
</gene>
<feature type="region of interest" description="Disordered" evidence="2">
    <location>
        <begin position="789"/>
        <end position="865"/>
    </location>
</feature>
<proteinExistence type="predicted"/>
<feature type="compositionally biased region" description="Low complexity" evidence="2">
    <location>
        <begin position="201"/>
        <end position="214"/>
    </location>
</feature>
<name>A0AAF0ITN5_9BASI</name>
<keyword evidence="1" id="KW-0175">Coiled coil</keyword>
<feature type="compositionally biased region" description="Low complexity" evidence="2">
    <location>
        <begin position="840"/>
        <end position="861"/>
    </location>
</feature>
<protein>
    <submittedName>
        <fullName evidence="3">Uncharacterized protein</fullName>
    </submittedName>
</protein>
<feature type="compositionally biased region" description="Polar residues" evidence="2">
    <location>
        <begin position="889"/>
        <end position="903"/>
    </location>
</feature>
<feature type="region of interest" description="Disordered" evidence="2">
    <location>
        <begin position="197"/>
        <end position="223"/>
    </location>
</feature>
<evidence type="ECO:0000313" key="4">
    <source>
        <dbReference type="Proteomes" id="UP001216638"/>
    </source>
</evidence>
<feature type="compositionally biased region" description="Low complexity" evidence="2">
    <location>
        <begin position="1140"/>
        <end position="1161"/>
    </location>
</feature>
<feature type="region of interest" description="Disordered" evidence="2">
    <location>
        <begin position="882"/>
        <end position="911"/>
    </location>
</feature>
<dbReference type="Proteomes" id="UP001216638">
    <property type="component" value="Chromosome 3"/>
</dbReference>
<feature type="compositionally biased region" description="Low complexity" evidence="2">
    <location>
        <begin position="662"/>
        <end position="674"/>
    </location>
</feature>
<feature type="compositionally biased region" description="Low complexity" evidence="2">
    <location>
        <begin position="44"/>
        <end position="83"/>
    </location>
</feature>
<feature type="compositionally biased region" description="Pro residues" evidence="2">
    <location>
        <begin position="941"/>
        <end position="956"/>
    </location>
</feature>
<feature type="compositionally biased region" description="Basic and acidic residues" evidence="2">
    <location>
        <begin position="317"/>
        <end position="326"/>
    </location>
</feature>
<feature type="compositionally biased region" description="Low complexity" evidence="2">
    <location>
        <begin position="1274"/>
        <end position="1301"/>
    </location>
</feature>
<dbReference type="EMBL" id="CP119953">
    <property type="protein sequence ID" value="WFC96078.1"/>
    <property type="molecule type" value="Genomic_DNA"/>
</dbReference>
<feature type="region of interest" description="Disordered" evidence="2">
    <location>
        <begin position="934"/>
        <end position="980"/>
    </location>
</feature>
<feature type="compositionally biased region" description="Low complexity" evidence="2">
    <location>
        <begin position="957"/>
        <end position="980"/>
    </location>
</feature>
<feature type="compositionally biased region" description="Basic and acidic residues" evidence="2">
    <location>
        <begin position="24"/>
        <end position="43"/>
    </location>
</feature>